<accession>A0ABU0IA85</accession>
<dbReference type="InterPro" id="IPR000086">
    <property type="entry name" value="NUDIX_hydrolase_dom"/>
</dbReference>
<gene>
    <name evidence="5" type="ORF">QO005_000939</name>
</gene>
<evidence type="ECO:0000256" key="2">
    <source>
        <dbReference type="ARBA" id="ARBA00022801"/>
    </source>
</evidence>
<dbReference type="PRINTS" id="PR00502">
    <property type="entry name" value="NUDIXFAMILY"/>
</dbReference>
<evidence type="ECO:0000256" key="1">
    <source>
        <dbReference type="ARBA" id="ARBA00001946"/>
    </source>
</evidence>
<reference evidence="5 6" key="1">
    <citation type="submission" date="2023-07" db="EMBL/GenBank/DDBJ databases">
        <title>Genomic Encyclopedia of Type Strains, Phase IV (KMG-IV): sequencing the most valuable type-strain genomes for metagenomic binning, comparative biology and taxonomic classification.</title>
        <authorList>
            <person name="Goeker M."/>
        </authorList>
    </citation>
    <scope>NUCLEOTIDE SEQUENCE [LARGE SCALE GENOMIC DNA]</scope>
    <source>
        <strain evidence="5 6">DSM 100301</strain>
    </source>
</reference>
<evidence type="ECO:0000313" key="6">
    <source>
        <dbReference type="Proteomes" id="UP001235269"/>
    </source>
</evidence>
<dbReference type="PANTHER" id="PTHR43046:SF2">
    <property type="entry name" value="8-OXO-DGTP DIPHOSPHATASE-RELATED"/>
    <property type="match status" value="1"/>
</dbReference>
<evidence type="ECO:0000256" key="3">
    <source>
        <dbReference type="RuleBase" id="RU003476"/>
    </source>
</evidence>
<dbReference type="PROSITE" id="PS51462">
    <property type="entry name" value="NUDIX"/>
    <property type="match status" value="1"/>
</dbReference>
<proteinExistence type="inferred from homology"/>
<organism evidence="5 6">
    <name type="scientific">Rhizobium paknamense</name>
    <dbReference type="NCBI Taxonomy" id="1206817"/>
    <lineage>
        <taxon>Bacteria</taxon>
        <taxon>Pseudomonadati</taxon>
        <taxon>Pseudomonadota</taxon>
        <taxon>Alphaproteobacteria</taxon>
        <taxon>Hyphomicrobiales</taxon>
        <taxon>Rhizobiaceae</taxon>
        <taxon>Rhizobium/Agrobacterium group</taxon>
        <taxon>Rhizobium</taxon>
    </lineage>
</organism>
<dbReference type="Pfam" id="PF00293">
    <property type="entry name" value="NUDIX"/>
    <property type="match status" value="1"/>
</dbReference>
<feature type="domain" description="Nudix hydrolase" evidence="4">
    <location>
        <begin position="15"/>
        <end position="147"/>
    </location>
</feature>
<comment type="cofactor">
    <cofactor evidence="1">
        <name>Mg(2+)</name>
        <dbReference type="ChEBI" id="CHEBI:18420"/>
    </cofactor>
</comment>
<dbReference type="InterPro" id="IPR015797">
    <property type="entry name" value="NUDIX_hydrolase-like_dom_sf"/>
</dbReference>
<evidence type="ECO:0000259" key="4">
    <source>
        <dbReference type="PROSITE" id="PS51462"/>
    </source>
</evidence>
<dbReference type="Proteomes" id="UP001235269">
    <property type="component" value="Unassembled WGS sequence"/>
</dbReference>
<evidence type="ECO:0000313" key="5">
    <source>
        <dbReference type="EMBL" id="MDQ0454612.1"/>
    </source>
</evidence>
<sequence length="147" mass="16310">MKYIQSLRAKIGRDLIMLPSVAAVISDAEGRLLLQRKGQGEGWSLPAGAVELGETPQQAVAREVLEETGLTVIEAEILGVFGGKDFRYVYPNGDQVEYFVVLFRCLTMGEPGGFTDPETVRLKYTPFNEMPRLAVPYPMELLFPDGR</sequence>
<dbReference type="PROSITE" id="PS00893">
    <property type="entry name" value="NUDIX_BOX"/>
    <property type="match status" value="1"/>
</dbReference>
<dbReference type="InterPro" id="IPR020476">
    <property type="entry name" value="Nudix_hydrolase"/>
</dbReference>
<dbReference type="InterPro" id="IPR020084">
    <property type="entry name" value="NUDIX_hydrolase_CS"/>
</dbReference>
<keyword evidence="2 3" id="KW-0378">Hydrolase</keyword>
<dbReference type="EMBL" id="JAUSWH010000002">
    <property type="protein sequence ID" value="MDQ0454612.1"/>
    <property type="molecule type" value="Genomic_DNA"/>
</dbReference>
<dbReference type="Gene3D" id="3.90.79.10">
    <property type="entry name" value="Nucleoside Triphosphate Pyrophosphohydrolase"/>
    <property type="match status" value="1"/>
</dbReference>
<dbReference type="PANTHER" id="PTHR43046">
    <property type="entry name" value="GDP-MANNOSE MANNOSYL HYDROLASE"/>
    <property type="match status" value="1"/>
</dbReference>
<dbReference type="RefSeq" id="WP_307156817.1">
    <property type="nucleotide sequence ID" value="NZ_JAUSWH010000002.1"/>
</dbReference>
<keyword evidence="6" id="KW-1185">Reference proteome</keyword>
<dbReference type="SUPFAM" id="SSF55811">
    <property type="entry name" value="Nudix"/>
    <property type="match status" value="1"/>
</dbReference>
<name>A0ABU0IA85_9HYPH</name>
<protein>
    <submittedName>
        <fullName evidence="5">8-oxo-dGTP pyrophosphatase MutT (NUDIX family)</fullName>
    </submittedName>
</protein>
<comment type="similarity">
    <text evidence="3">Belongs to the Nudix hydrolase family.</text>
</comment>
<comment type="caution">
    <text evidence="5">The sequence shown here is derived from an EMBL/GenBank/DDBJ whole genome shotgun (WGS) entry which is preliminary data.</text>
</comment>